<accession>A0A9P6TE07</accession>
<dbReference type="InterPro" id="IPR029020">
    <property type="entry name" value="Ammonium/urea_transptr"/>
</dbReference>
<sequence length="511" mass="54799">MVNITEGIAGSINATPPGQSTTVYNPGDLAWVLASTALVMIMTPGLGFFYSGLLRRKNALSMIFLSMAVYAVASFQWFFWGFSLTFSPDASKFIGTLANFGFMNVDIQPSIGSPKIPTLAYAVFQMMFATITPMIALGAVAERGRIGVSLLFVFIWSTLVYNPIACWTWNSSGWTFIMGTLDFAGGGPVHMSSGTAALACSIWLGKRRGYGTERLAYKPHNVTHVILGTALLWFGWFGFNGGSALAANMRAFQAIMVTNTAAASGGLAWVIVDYFHERKWSPVGFCSGAIAGLVGITPASGYVGSPASVAIGVITAVVCNYATQLKILLNCDDTLDIFASHGIGGFIGSLLTGIFADSRVASFDGTTSIPGGWINHHYIQLGYQLASSLAIIGYSFVATLIILYVMDCIPGLSLRAPAEAEIVGIDEYELGECAYDYAFLERDLENADYRAELKTVHGSDIESLPAAALVTNSTEPHQHQLSAPQSSNFDQQRNNEKIEDGREAIVQETVA</sequence>
<dbReference type="InterPro" id="IPR024041">
    <property type="entry name" value="NH4_transpt_AmtB-like_dom"/>
</dbReference>
<feature type="transmembrane region" description="Helical" evidence="8">
    <location>
        <begin position="283"/>
        <end position="301"/>
    </location>
</feature>
<dbReference type="Proteomes" id="UP000886653">
    <property type="component" value="Unassembled WGS sequence"/>
</dbReference>
<feature type="transmembrane region" description="Helical" evidence="8">
    <location>
        <begin position="221"/>
        <end position="239"/>
    </location>
</feature>
<dbReference type="NCBIfam" id="TIGR00836">
    <property type="entry name" value="amt"/>
    <property type="match status" value="1"/>
</dbReference>
<evidence type="ECO:0000256" key="5">
    <source>
        <dbReference type="ARBA" id="ARBA00022989"/>
    </source>
</evidence>
<dbReference type="GO" id="GO:0005886">
    <property type="term" value="C:plasma membrane"/>
    <property type="evidence" value="ECO:0007669"/>
    <property type="project" value="UniProtKB-SubCell"/>
</dbReference>
<evidence type="ECO:0000256" key="7">
    <source>
        <dbReference type="ARBA" id="ARBA00023177"/>
    </source>
</evidence>
<feature type="transmembrane region" description="Helical" evidence="8">
    <location>
        <begin position="62"/>
        <end position="80"/>
    </location>
</feature>
<dbReference type="EMBL" id="MU167239">
    <property type="protein sequence ID" value="KAG0148255.1"/>
    <property type="molecule type" value="Genomic_DNA"/>
</dbReference>
<feature type="compositionally biased region" description="Polar residues" evidence="9">
    <location>
        <begin position="475"/>
        <end position="492"/>
    </location>
</feature>
<comment type="subcellular location">
    <subcellularLocation>
        <location evidence="8">Cell membrane</location>
        <topology evidence="8">Multi-pass membrane protein</topology>
    </subcellularLocation>
    <subcellularLocation>
        <location evidence="1">Membrane</location>
        <topology evidence="1">Multi-pass membrane protein</topology>
    </subcellularLocation>
</comment>
<dbReference type="PROSITE" id="PS01219">
    <property type="entry name" value="AMMONIUM_TRANSP"/>
    <property type="match status" value="1"/>
</dbReference>
<organism evidence="11 12">
    <name type="scientific">Cronartium quercuum f. sp. fusiforme G11</name>
    <dbReference type="NCBI Taxonomy" id="708437"/>
    <lineage>
        <taxon>Eukaryota</taxon>
        <taxon>Fungi</taxon>
        <taxon>Dikarya</taxon>
        <taxon>Basidiomycota</taxon>
        <taxon>Pucciniomycotina</taxon>
        <taxon>Pucciniomycetes</taxon>
        <taxon>Pucciniales</taxon>
        <taxon>Coleosporiaceae</taxon>
        <taxon>Cronartium</taxon>
    </lineage>
</organism>
<evidence type="ECO:0000256" key="1">
    <source>
        <dbReference type="ARBA" id="ARBA00004141"/>
    </source>
</evidence>
<feature type="transmembrane region" description="Helical" evidence="8">
    <location>
        <begin position="148"/>
        <end position="170"/>
    </location>
</feature>
<keyword evidence="4 8" id="KW-0812">Transmembrane</keyword>
<dbReference type="Pfam" id="PF00909">
    <property type="entry name" value="Ammonium_transp"/>
    <property type="match status" value="1"/>
</dbReference>
<evidence type="ECO:0000256" key="4">
    <source>
        <dbReference type="ARBA" id="ARBA00022692"/>
    </source>
</evidence>
<feature type="transmembrane region" description="Helical" evidence="8">
    <location>
        <begin position="176"/>
        <end position="200"/>
    </location>
</feature>
<protein>
    <recommendedName>
        <fullName evidence="8">Ammonium transporter</fullName>
    </recommendedName>
</protein>
<evidence type="ECO:0000256" key="8">
    <source>
        <dbReference type="RuleBase" id="RU362002"/>
    </source>
</evidence>
<comment type="similarity">
    <text evidence="2 8">Belongs to the ammonia transporter channel (TC 1.A.11.2) family.</text>
</comment>
<dbReference type="Gene3D" id="1.10.3430.10">
    <property type="entry name" value="Ammonium transporter AmtB like domains"/>
    <property type="match status" value="1"/>
</dbReference>
<comment type="caution">
    <text evidence="11">The sequence shown here is derived from an EMBL/GenBank/DDBJ whole genome shotgun (WGS) entry which is preliminary data.</text>
</comment>
<dbReference type="OrthoDB" id="534912at2759"/>
<evidence type="ECO:0000256" key="3">
    <source>
        <dbReference type="ARBA" id="ARBA00022448"/>
    </source>
</evidence>
<dbReference type="InterPro" id="IPR018047">
    <property type="entry name" value="Ammonium_transpt_CS"/>
</dbReference>
<feature type="compositionally biased region" description="Basic and acidic residues" evidence="9">
    <location>
        <begin position="493"/>
        <end position="505"/>
    </location>
</feature>
<evidence type="ECO:0000256" key="6">
    <source>
        <dbReference type="ARBA" id="ARBA00023136"/>
    </source>
</evidence>
<keyword evidence="3 8" id="KW-0813">Transport</keyword>
<feature type="transmembrane region" description="Helical" evidence="8">
    <location>
        <begin position="385"/>
        <end position="405"/>
    </location>
</feature>
<dbReference type="PANTHER" id="PTHR43029:SF10">
    <property type="entry name" value="AMMONIUM TRANSPORTER MEP2"/>
    <property type="match status" value="1"/>
</dbReference>
<keyword evidence="12" id="KW-1185">Reference proteome</keyword>
<reference evidence="11" key="1">
    <citation type="submission" date="2013-11" db="EMBL/GenBank/DDBJ databases">
        <title>Genome sequence of the fusiform rust pathogen reveals effectors for host alternation and coevolution with pine.</title>
        <authorList>
            <consortium name="DOE Joint Genome Institute"/>
            <person name="Smith K."/>
            <person name="Pendleton A."/>
            <person name="Kubisiak T."/>
            <person name="Anderson C."/>
            <person name="Salamov A."/>
            <person name="Aerts A."/>
            <person name="Riley R."/>
            <person name="Clum A."/>
            <person name="Lindquist E."/>
            <person name="Ence D."/>
            <person name="Campbell M."/>
            <person name="Kronenberg Z."/>
            <person name="Feau N."/>
            <person name="Dhillon B."/>
            <person name="Hamelin R."/>
            <person name="Burleigh J."/>
            <person name="Smith J."/>
            <person name="Yandell M."/>
            <person name="Nelson C."/>
            <person name="Grigoriev I."/>
            <person name="Davis J."/>
        </authorList>
    </citation>
    <scope>NUCLEOTIDE SEQUENCE</scope>
    <source>
        <strain evidence="11">G11</strain>
    </source>
</reference>
<feature type="transmembrane region" description="Helical" evidence="8">
    <location>
        <begin position="29"/>
        <end position="50"/>
    </location>
</feature>
<dbReference type="SUPFAM" id="SSF111352">
    <property type="entry name" value="Ammonium transporter"/>
    <property type="match status" value="1"/>
</dbReference>
<keyword evidence="6 8" id="KW-0472">Membrane</keyword>
<evidence type="ECO:0000259" key="10">
    <source>
        <dbReference type="Pfam" id="PF00909"/>
    </source>
</evidence>
<feature type="region of interest" description="Disordered" evidence="9">
    <location>
        <begin position="475"/>
        <end position="511"/>
    </location>
</feature>
<feature type="transmembrane region" description="Helical" evidence="8">
    <location>
        <begin position="251"/>
        <end position="271"/>
    </location>
</feature>
<dbReference type="PANTHER" id="PTHR43029">
    <property type="entry name" value="AMMONIUM TRANSPORTER MEP2"/>
    <property type="match status" value="1"/>
</dbReference>
<gene>
    <name evidence="11" type="ORF">CROQUDRAFT_670057</name>
</gene>
<name>A0A9P6TE07_9BASI</name>
<keyword evidence="5 8" id="KW-1133">Transmembrane helix</keyword>
<dbReference type="InterPro" id="IPR001905">
    <property type="entry name" value="Ammonium_transpt"/>
</dbReference>
<dbReference type="FunFam" id="1.10.3430.10:FF:000003">
    <property type="entry name" value="Ammonium transporter"/>
    <property type="match status" value="1"/>
</dbReference>
<evidence type="ECO:0000256" key="9">
    <source>
        <dbReference type="SAM" id="MobiDB-lite"/>
    </source>
</evidence>
<feature type="transmembrane region" description="Helical" evidence="8">
    <location>
        <begin position="307"/>
        <end position="323"/>
    </location>
</feature>
<dbReference type="GO" id="GO:0008519">
    <property type="term" value="F:ammonium channel activity"/>
    <property type="evidence" value="ECO:0007669"/>
    <property type="project" value="InterPro"/>
</dbReference>
<feature type="transmembrane region" description="Helical" evidence="8">
    <location>
        <begin position="335"/>
        <end position="356"/>
    </location>
</feature>
<evidence type="ECO:0000313" key="12">
    <source>
        <dbReference type="Proteomes" id="UP000886653"/>
    </source>
</evidence>
<feature type="domain" description="Ammonium transporter AmtB-like" evidence="10">
    <location>
        <begin position="30"/>
        <end position="435"/>
    </location>
</feature>
<dbReference type="AlphaFoldDB" id="A0A9P6TE07"/>
<proteinExistence type="inferred from homology"/>
<evidence type="ECO:0000313" key="11">
    <source>
        <dbReference type="EMBL" id="KAG0148255.1"/>
    </source>
</evidence>
<feature type="transmembrane region" description="Helical" evidence="8">
    <location>
        <begin position="119"/>
        <end position="141"/>
    </location>
</feature>
<keyword evidence="7 8" id="KW-0924">Ammonia transport</keyword>
<evidence type="ECO:0000256" key="2">
    <source>
        <dbReference type="ARBA" id="ARBA00005887"/>
    </source>
</evidence>